<evidence type="ECO:0000256" key="1">
    <source>
        <dbReference type="SAM" id="MobiDB-lite"/>
    </source>
</evidence>
<accession>W2TBU2</accession>
<feature type="compositionally biased region" description="Polar residues" evidence="1">
    <location>
        <begin position="66"/>
        <end position="75"/>
    </location>
</feature>
<sequence length="275" mass="29207">MPKSSITTSPRTTLSTSLTSSMADSGPEERQNAVCASDRTDASDGHLRRVDRTADPAEKAGRFENTPRTSATSSSESHEVAGIDDGSESANNIKGDASHSKSKTKRGNIVSTDAAITGDSNPAPGSVVESRNIAEPKSCPMDVVESDNRTDTNSIPMEVDTTKSSEGEKMLGKENFREPGERPKRRTVRPAFSSKSETSVVTQSSKTSLAYSSSSEGAVGGRAASTPIKEIAELTFADLNLSAISSEKSGALSSRSRLARHLTYRSEVDDIEEEQ</sequence>
<dbReference type="EMBL" id="KI659793">
    <property type="protein sequence ID" value="ETN78666.1"/>
    <property type="molecule type" value="Genomic_DNA"/>
</dbReference>
<protein>
    <submittedName>
        <fullName evidence="2">Uncharacterized protein</fullName>
    </submittedName>
</protein>
<feature type="compositionally biased region" description="Low complexity" evidence="1">
    <location>
        <begin position="204"/>
        <end position="215"/>
    </location>
</feature>
<reference evidence="3" key="1">
    <citation type="journal article" date="2014" name="Nat. Genet.">
        <title>Genome of the human hookworm Necator americanus.</title>
        <authorList>
            <person name="Tang Y.T."/>
            <person name="Gao X."/>
            <person name="Rosa B.A."/>
            <person name="Abubucker S."/>
            <person name="Hallsworth-Pepin K."/>
            <person name="Martin J."/>
            <person name="Tyagi R."/>
            <person name="Heizer E."/>
            <person name="Zhang X."/>
            <person name="Bhonagiri-Palsikar V."/>
            <person name="Minx P."/>
            <person name="Warren W.C."/>
            <person name="Wang Q."/>
            <person name="Zhan B."/>
            <person name="Hotez P.J."/>
            <person name="Sternberg P.W."/>
            <person name="Dougall A."/>
            <person name="Gaze S.T."/>
            <person name="Mulvenna J."/>
            <person name="Sotillo J."/>
            <person name="Ranganathan S."/>
            <person name="Rabelo E.M."/>
            <person name="Wilson R.K."/>
            <person name="Felgner P.L."/>
            <person name="Bethony J."/>
            <person name="Hawdon J.M."/>
            <person name="Gasser R.B."/>
            <person name="Loukas A."/>
            <person name="Mitreva M."/>
        </authorList>
    </citation>
    <scope>NUCLEOTIDE SEQUENCE [LARGE SCALE GENOMIC DNA]</scope>
</reference>
<dbReference type="STRING" id="51031.W2TBU2"/>
<feature type="compositionally biased region" description="Basic and acidic residues" evidence="1">
    <location>
        <begin position="160"/>
        <end position="182"/>
    </location>
</feature>
<feature type="region of interest" description="Disordered" evidence="1">
    <location>
        <begin position="247"/>
        <end position="275"/>
    </location>
</feature>
<name>W2TBU2_NECAM</name>
<evidence type="ECO:0000313" key="3">
    <source>
        <dbReference type="Proteomes" id="UP000053676"/>
    </source>
</evidence>
<dbReference type="Proteomes" id="UP000053676">
    <property type="component" value="Unassembled WGS sequence"/>
</dbReference>
<feature type="compositionally biased region" description="Basic and acidic residues" evidence="1">
    <location>
        <begin position="38"/>
        <end position="62"/>
    </location>
</feature>
<gene>
    <name evidence="2" type="ORF">NECAME_02813</name>
</gene>
<keyword evidence="3" id="KW-1185">Reference proteome</keyword>
<organism evidence="2 3">
    <name type="scientific">Necator americanus</name>
    <name type="common">Human hookworm</name>
    <dbReference type="NCBI Taxonomy" id="51031"/>
    <lineage>
        <taxon>Eukaryota</taxon>
        <taxon>Metazoa</taxon>
        <taxon>Ecdysozoa</taxon>
        <taxon>Nematoda</taxon>
        <taxon>Chromadorea</taxon>
        <taxon>Rhabditida</taxon>
        <taxon>Rhabditina</taxon>
        <taxon>Rhabditomorpha</taxon>
        <taxon>Strongyloidea</taxon>
        <taxon>Ancylostomatidae</taxon>
        <taxon>Bunostominae</taxon>
        <taxon>Necator</taxon>
    </lineage>
</organism>
<proteinExistence type="predicted"/>
<evidence type="ECO:0000313" key="2">
    <source>
        <dbReference type="EMBL" id="ETN78666.1"/>
    </source>
</evidence>
<dbReference type="KEGG" id="nai:NECAME_02813"/>
<feature type="region of interest" description="Disordered" evidence="1">
    <location>
        <begin position="1"/>
        <end position="224"/>
    </location>
</feature>
<dbReference type="AlphaFoldDB" id="W2TBU2"/>
<feature type="compositionally biased region" description="Polar residues" evidence="1">
    <location>
        <begin position="193"/>
        <end position="203"/>
    </location>
</feature>
<feature type="compositionally biased region" description="Low complexity" evidence="1">
    <location>
        <begin position="1"/>
        <end position="21"/>
    </location>
</feature>